<proteinExistence type="predicted"/>
<dbReference type="SUPFAM" id="SSF55874">
    <property type="entry name" value="ATPase domain of HSP90 chaperone/DNA topoisomerase II/histidine kinase"/>
    <property type="match status" value="1"/>
</dbReference>
<feature type="transmembrane region" description="Helical" evidence="5">
    <location>
        <begin position="45"/>
        <end position="66"/>
    </location>
</feature>
<dbReference type="PANTHER" id="PTHR24421:SF61">
    <property type="entry name" value="OXYGEN SENSOR HISTIDINE KINASE NREB"/>
    <property type="match status" value="1"/>
</dbReference>
<feature type="domain" description="Histidine kinase/HSP90-like ATPase" evidence="6">
    <location>
        <begin position="332"/>
        <end position="418"/>
    </location>
</feature>
<feature type="compositionally biased region" description="Low complexity" evidence="4">
    <location>
        <begin position="1"/>
        <end position="14"/>
    </location>
</feature>
<dbReference type="Proteomes" id="UP001335729">
    <property type="component" value="Unassembled WGS sequence"/>
</dbReference>
<accession>A0ABU7MVR7</accession>
<keyword evidence="3" id="KW-0902">Two-component regulatory system</keyword>
<dbReference type="GO" id="GO:0005524">
    <property type="term" value="F:ATP binding"/>
    <property type="evidence" value="ECO:0007669"/>
    <property type="project" value="UniProtKB-KW"/>
</dbReference>
<dbReference type="Pfam" id="PF02518">
    <property type="entry name" value="HATPase_c"/>
    <property type="match status" value="1"/>
</dbReference>
<feature type="transmembrane region" description="Helical" evidence="5">
    <location>
        <begin position="106"/>
        <end position="124"/>
    </location>
</feature>
<gene>
    <name evidence="7" type="ORF">V1Y59_13315</name>
</gene>
<keyword evidence="8" id="KW-1185">Reference proteome</keyword>
<evidence type="ECO:0000313" key="7">
    <source>
        <dbReference type="EMBL" id="MEE4024061.1"/>
    </source>
</evidence>
<dbReference type="InterPro" id="IPR050482">
    <property type="entry name" value="Sensor_HK_TwoCompSys"/>
</dbReference>
<name>A0ABU7MVR7_9ACTN</name>
<dbReference type="InterPro" id="IPR003594">
    <property type="entry name" value="HATPase_dom"/>
</dbReference>
<keyword evidence="7" id="KW-0067">ATP-binding</keyword>
<reference evidence="7 8" key="1">
    <citation type="submission" date="2024-01" db="EMBL/GenBank/DDBJ databases">
        <title>Draft genome sequence of Gordonia sp. PKS22-38.</title>
        <authorList>
            <person name="Suphannarot A."/>
            <person name="Mingma R."/>
        </authorList>
    </citation>
    <scope>NUCLEOTIDE SEQUENCE [LARGE SCALE GENOMIC DNA]</scope>
    <source>
        <strain evidence="7 8">PKS22-38</strain>
    </source>
</reference>
<feature type="transmembrane region" description="Helical" evidence="5">
    <location>
        <begin position="187"/>
        <end position="207"/>
    </location>
</feature>
<feature type="region of interest" description="Disordered" evidence="4">
    <location>
        <begin position="1"/>
        <end position="28"/>
    </location>
</feature>
<keyword evidence="5" id="KW-1133">Transmembrane helix</keyword>
<keyword evidence="5" id="KW-0472">Membrane</keyword>
<evidence type="ECO:0000313" key="8">
    <source>
        <dbReference type="Proteomes" id="UP001335729"/>
    </source>
</evidence>
<dbReference type="EMBL" id="JAZDUE010000010">
    <property type="protein sequence ID" value="MEE4024061.1"/>
    <property type="molecule type" value="Genomic_DNA"/>
</dbReference>
<evidence type="ECO:0000256" key="2">
    <source>
        <dbReference type="ARBA" id="ARBA00022777"/>
    </source>
</evidence>
<feature type="transmembrane region" description="Helical" evidence="5">
    <location>
        <begin position="72"/>
        <end position="94"/>
    </location>
</feature>
<dbReference type="Gene3D" id="3.30.565.10">
    <property type="entry name" value="Histidine kinase-like ATPase, C-terminal domain"/>
    <property type="match status" value="1"/>
</dbReference>
<protein>
    <submittedName>
        <fullName evidence="7">ATP-binding protein</fullName>
    </submittedName>
</protein>
<keyword evidence="2" id="KW-0418">Kinase</keyword>
<evidence type="ECO:0000256" key="1">
    <source>
        <dbReference type="ARBA" id="ARBA00022679"/>
    </source>
</evidence>
<evidence type="ECO:0000256" key="3">
    <source>
        <dbReference type="ARBA" id="ARBA00023012"/>
    </source>
</evidence>
<keyword evidence="5" id="KW-0812">Transmembrane</keyword>
<dbReference type="RefSeq" id="WP_330505453.1">
    <property type="nucleotide sequence ID" value="NZ_JAZDUE010000010.1"/>
</dbReference>
<dbReference type="PANTHER" id="PTHR24421">
    <property type="entry name" value="NITRATE/NITRITE SENSOR PROTEIN NARX-RELATED"/>
    <property type="match status" value="1"/>
</dbReference>
<keyword evidence="7" id="KW-0547">Nucleotide-binding</keyword>
<feature type="transmembrane region" description="Helical" evidence="5">
    <location>
        <begin position="160"/>
        <end position="181"/>
    </location>
</feature>
<feature type="transmembrane region" description="Helical" evidence="5">
    <location>
        <begin position="136"/>
        <end position="153"/>
    </location>
</feature>
<evidence type="ECO:0000259" key="6">
    <source>
        <dbReference type="Pfam" id="PF02518"/>
    </source>
</evidence>
<organism evidence="7 8">
    <name type="scientific">Gordonia prachuapensis</name>
    <dbReference type="NCBI Taxonomy" id="3115651"/>
    <lineage>
        <taxon>Bacteria</taxon>
        <taxon>Bacillati</taxon>
        <taxon>Actinomycetota</taxon>
        <taxon>Actinomycetes</taxon>
        <taxon>Mycobacteriales</taxon>
        <taxon>Gordoniaceae</taxon>
        <taxon>Gordonia</taxon>
    </lineage>
</organism>
<comment type="caution">
    <text evidence="7">The sequence shown here is derived from an EMBL/GenBank/DDBJ whole genome shotgun (WGS) entry which is preliminary data.</text>
</comment>
<dbReference type="CDD" id="cd16917">
    <property type="entry name" value="HATPase_UhpB-NarQ-NarX-like"/>
    <property type="match status" value="1"/>
</dbReference>
<sequence length="425" mass="45263">MTRTLDTTTATATRSPDGSRSEQPGWRTALAGPPDTSGLVRVQRIVARFIAVGLLVITAVLTPVIIDRADLTAAWWPPLSVLLVAGPAVAVAISTYRPGLNRLTEFGILSCVSVNVAVLLWFVASNGELAPDGSRWAIWLIQFIGVPGLLLSMSGHHRWAFLHVLGSTLLAYTANQFGLYGQFNWESYLNALLTVALICVFLSITVVTRRTAEVLDDEEEAAVRGAAASAASSAQEEVRARFAGLIHDKVMAILLTIRPGRQEPSVTAQAVSALDELDTRAAGNSLPAEIGADDFAQHIRAAVEFIDDELTCNIQTAADTETVYPAAVATSMIDAMNEAVRNWRRHGGVGSSCAVTCDLGDHCVSITVVDDGRGFDPLDVAPERLGLATGIDRRMAVLPGGRSTVTSSPGRGTTVHVEWVRDAAE</sequence>
<keyword evidence="1" id="KW-0808">Transferase</keyword>
<dbReference type="InterPro" id="IPR036890">
    <property type="entry name" value="HATPase_C_sf"/>
</dbReference>
<evidence type="ECO:0000256" key="5">
    <source>
        <dbReference type="SAM" id="Phobius"/>
    </source>
</evidence>
<evidence type="ECO:0000256" key="4">
    <source>
        <dbReference type="SAM" id="MobiDB-lite"/>
    </source>
</evidence>